<evidence type="ECO:0000313" key="2">
    <source>
        <dbReference type="EMBL" id="GFS53486.1"/>
    </source>
</evidence>
<dbReference type="InterPro" id="IPR029055">
    <property type="entry name" value="Ntn_hydrolases_N"/>
</dbReference>
<organism evidence="3 5">
    <name type="scientific">Nephila pilipes</name>
    <name type="common">Giant wood spider</name>
    <name type="synonym">Nephila maculata</name>
    <dbReference type="NCBI Taxonomy" id="299642"/>
    <lineage>
        <taxon>Eukaryota</taxon>
        <taxon>Metazoa</taxon>
        <taxon>Ecdysozoa</taxon>
        <taxon>Arthropoda</taxon>
        <taxon>Chelicerata</taxon>
        <taxon>Arachnida</taxon>
        <taxon>Araneae</taxon>
        <taxon>Araneomorphae</taxon>
        <taxon>Entelegynae</taxon>
        <taxon>Araneoidea</taxon>
        <taxon>Nephilidae</taxon>
        <taxon>Nephila</taxon>
    </lineage>
</organism>
<evidence type="ECO:0000259" key="1">
    <source>
        <dbReference type="Pfam" id="PF00310"/>
    </source>
</evidence>
<dbReference type="EMBL" id="BMAW01107786">
    <property type="protein sequence ID" value="GFT30867.1"/>
    <property type="molecule type" value="Genomic_DNA"/>
</dbReference>
<dbReference type="OrthoDB" id="6430151at2759"/>
<feature type="non-terminal residue" evidence="3">
    <location>
        <position position="1"/>
    </location>
</feature>
<dbReference type="EMBL" id="BMAW01038904">
    <property type="protein sequence ID" value="GFU53699.1"/>
    <property type="molecule type" value="Genomic_DNA"/>
</dbReference>
<feature type="domain" description="Glutamine amidotransferase type-2" evidence="1">
    <location>
        <begin position="1"/>
        <end position="40"/>
    </location>
</feature>
<evidence type="ECO:0000313" key="4">
    <source>
        <dbReference type="EMBL" id="GFU53699.1"/>
    </source>
</evidence>
<dbReference type="AlphaFoldDB" id="A0A8X6NRM9"/>
<protein>
    <recommendedName>
        <fullName evidence="1">Glutamine amidotransferase type-2 domain-containing protein</fullName>
    </recommendedName>
</protein>
<proteinExistence type="predicted"/>
<evidence type="ECO:0000313" key="3">
    <source>
        <dbReference type="EMBL" id="GFT30867.1"/>
    </source>
</evidence>
<evidence type="ECO:0000313" key="5">
    <source>
        <dbReference type="Proteomes" id="UP000887013"/>
    </source>
</evidence>
<gene>
    <name evidence="3" type="ORF">NPIL_104441</name>
    <name evidence="4" type="ORF">NPIL_269341</name>
    <name evidence="2" type="ORF">NPIL_499121</name>
</gene>
<name>A0A8X6NRM9_NEPPI</name>
<reference evidence="3" key="1">
    <citation type="submission" date="2020-08" db="EMBL/GenBank/DDBJ databases">
        <title>Multicomponent nature underlies the extraordinary mechanical properties of spider dragline silk.</title>
        <authorList>
            <person name="Kono N."/>
            <person name="Nakamura H."/>
            <person name="Mori M."/>
            <person name="Yoshida Y."/>
            <person name="Ohtoshi R."/>
            <person name="Malay A.D."/>
            <person name="Moran D.A.P."/>
            <person name="Tomita M."/>
            <person name="Numata K."/>
            <person name="Arakawa K."/>
        </authorList>
    </citation>
    <scope>NUCLEOTIDE SEQUENCE</scope>
</reference>
<accession>A0A8X6NRM9</accession>
<dbReference type="EMBL" id="BMAW01092168">
    <property type="protein sequence ID" value="GFS53486.1"/>
    <property type="molecule type" value="Genomic_DNA"/>
</dbReference>
<dbReference type="InterPro" id="IPR017932">
    <property type="entry name" value="GATase_2_dom"/>
</dbReference>
<dbReference type="Pfam" id="PF00310">
    <property type="entry name" value="GATase_2"/>
    <property type="match status" value="1"/>
</dbReference>
<dbReference type="Gene3D" id="3.60.20.10">
    <property type="entry name" value="Glutamine Phosphoribosylpyrophosphate, subunit 1, domain 1"/>
    <property type="match status" value="1"/>
</dbReference>
<sequence>AVVTMVPEAWQKDKLMNEHKKHFYQWSSCIMEPWDGPGMFKSWKSFSCVYHSLGFELINSFK</sequence>
<dbReference type="SUPFAM" id="SSF56235">
    <property type="entry name" value="N-terminal nucleophile aminohydrolases (Ntn hydrolases)"/>
    <property type="match status" value="1"/>
</dbReference>
<comment type="caution">
    <text evidence="3">The sequence shown here is derived from an EMBL/GenBank/DDBJ whole genome shotgun (WGS) entry which is preliminary data.</text>
</comment>
<dbReference type="Proteomes" id="UP000887013">
    <property type="component" value="Unassembled WGS sequence"/>
</dbReference>
<keyword evidence="5" id="KW-1185">Reference proteome</keyword>